<dbReference type="InterPro" id="IPR013655">
    <property type="entry name" value="PAS_fold_3"/>
</dbReference>
<dbReference type="PROSITE" id="PS50109">
    <property type="entry name" value="HIS_KIN"/>
    <property type="match status" value="1"/>
</dbReference>
<proteinExistence type="inferred from homology"/>
<feature type="domain" description="PAS" evidence="14">
    <location>
        <begin position="139"/>
        <end position="211"/>
    </location>
</feature>
<dbReference type="InterPro" id="IPR001610">
    <property type="entry name" value="PAC"/>
</dbReference>
<gene>
    <name evidence="16" type="ORF">G7B40_010045</name>
</gene>
<evidence type="ECO:0000256" key="5">
    <source>
        <dbReference type="ARBA" id="ARBA00022679"/>
    </source>
</evidence>
<evidence type="ECO:0000256" key="7">
    <source>
        <dbReference type="ARBA" id="ARBA00023012"/>
    </source>
</evidence>
<feature type="coiled-coil region" evidence="10">
    <location>
        <begin position="122"/>
        <end position="149"/>
    </location>
</feature>
<dbReference type="InterPro" id="IPR000700">
    <property type="entry name" value="PAS-assoc_C"/>
</dbReference>
<protein>
    <recommendedName>
        <fullName evidence="8">Circadian input-output histidine kinase CikA</fullName>
        <ecNumber evidence="3">2.7.13.3</ecNumber>
    </recommendedName>
</protein>
<dbReference type="InterPro" id="IPR003661">
    <property type="entry name" value="HisK_dim/P_dom"/>
</dbReference>
<dbReference type="RefSeq" id="WP_208341333.1">
    <property type="nucleotide sequence ID" value="NZ_CAWQFN010000863.1"/>
</dbReference>
<evidence type="ECO:0000256" key="6">
    <source>
        <dbReference type="ARBA" id="ARBA00022777"/>
    </source>
</evidence>
<dbReference type="Gene3D" id="3.40.50.2300">
    <property type="match status" value="1"/>
</dbReference>
<dbReference type="Gene3D" id="3.30.565.10">
    <property type="entry name" value="Histidine kinase-like ATPase, C-terminal domain"/>
    <property type="match status" value="1"/>
</dbReference>
<name>A0AAP5M7A1_9CYAN</name>
<dbReference type="CDD" id="cd00130">
    <property type="entry name" value="PAS"/>
    <property type="match status" value="3"/>
</dbReference>
<feature type="domain" description="Response regulatory" evidence="13">
    <location>
        <begin position="7"/>
        <end position="126"/>
    </location>
</feature>
<dbReference type="EC" id="2.7.13.3" evidence="3"/>
<dbReference type="SMART" id="SM00065">
    <property type="entry name" value="GAF"/>
    <property type="match status" value="1"/>
</dbReference>
<evidence type="ECO:0000259" key="11">
    <source>
        <dbReference type="PROSITE" id="PS50046"/>
    </source>
</evidence>
<dbReference type="SUPFAM" id="SSF55874">
    <property type="entry name" value="ATPase domain of HSP90 chaperone/DNA topoisomerase II/histidine kinase"/>
    <property type="match status" value="1"/>
</dbReference>
<dbReference type="InterPro" id="IPR011006">
    <property type="entry name" value="CheY-like_superfamily"/>
</dbReference>
<dbReference type="InterPro" id="IPR013656">
    <property type="entry name" value="PAS_4"/>
</dbReference>
<dbReference type="Gene3D" id="3.30.450.40">
    <property type="match status" value="1"/>
</dbReference>
<feature type="domain" description="PAC" evidence="15">
    <location>
        <begin position="655"/>
        <end position="707"/>
    </location>
</feature>
<dbReference type="PROSITE" id="PS50046">
    <property type="entry name" value="PHYTOCHROME_2"/>
    <property type="match status" value="1"/>
</dbReference>
<evidence type="ECO:0000256" key="8">
    <source>
        <dbReference type="ARBA" id="ARBA00074306"/>
    </source>
</evidence>
<dbReference type="Pfam" id="PF00512">
    <property type="entry name" value="HisKA"/>
    <property type="match status" value="1"/>
</dbReference>
<dbReference type="EMBL" id="JAALHA020000003">
    <property type="protein sequence ID" value="MDR9894905.1"/>
    <property type="molecule type" value="Genomic_DNA"/>
</dbReference>
<comment type="catalytic activity">
    <reaction evidence="1">
        <text>ATP + protein L-histidine = ADP + protein N-phospho-L-histidine.</text>
        <dbReference type="EC" id="2.7.13.3"/>
    </reaction>
</comment>
<dbReference type="FunFam" id="3.30.565.10:FF:000010">
    <property type="entry name" value="Sensor histidine kinase RcsC"/>
    <property type="match status" value="1"/>
</dbReference>
<dbReference type="SUPFAM" id="SSF55785">
    <property type="entry name" value="PYP-like sensor domain (PAS domain)"/>
    <property type="match status" value="3"/>
</dbReference>
<dbReference type="InterPro" id="IPR035965">
    <property type="entry name" value="PAS-like_dom_sf"/>
</dbReference>
<dbReference type="CDD" id="cd00082">
    <property type="entry name" value="HisKA"/>
    <property type="match status" value="1"/>
</dbReference>
<evidence type="ECO:0000256" key="3">
    <source>
        <dbReference type="ARBA" id="ARBA00012438"/>
    </source>
</evidence>
<dbReference type="Pfam" id="PF01590">
    <property type="entry name" value="GAF"/>
    <property type="match status" value="1"/>
</dbReference>
<evidence type="ECO:0000313" key="17">
    <source>
        <dbReference type="Proteomes" id="UP000667802"/>
    </source>
</evidence>
<dbReference type="InterPro" id="IPR000014">
    <property type="entry name" value="PAS"/>
</dbReference>
<dbReference type="PANTHER" id="PTHR43304:SF1">
    <property type="entry name" value="PAC DOMAIN-CONTAINING PROTEIN"/>
    <property type="match status" value="1"/>
</dbReference>
<feature type="domain" description="Histidine kinase" evidence="12">
    <location>
        <begin position="732"/>
        <end position="950"/>
    </location>
</feature>
<dbReference type="InterPro" id="IPR016132">
    <property type="entry name" value="Phyto_chromo_attachment"/>
</dbReference>
<evidence type="ECO:0000259" key="12">
    <source>
        <dbReference type="PROSITE" id="PS50109"/>
    </source>
</evidence>
<feature type="domain" description="PAS" evidence="14">
    <location>
        <begin position="582"/>
        <end position="637"/>
    </location>
</feature>
<evidence type="ECO:0000259" key="15">
    <source>
        <dbReference type="PROSITE" id="PS50113"/>
    </source>
</evidence>
<dbReference type="InterPro" id="IPR005467">
    <property type="entry name" value="His_kinase_dom"/>
</dbReference>
<dbReference type="InterPro" id="IPR001789">
    <property type="entry name" value="Sig_transdc_resp-reg_receiver"/>
</dbReference>
<keyword evidence="4 9" id="KW-0597">Phosphoprotein</keyword>
<dbReference type="AlphaFoldDB" id="A0AAP5M7A1"/>
<dbReference type="InterPro" id="IPR036097">
    <property type="entry name" value="HisK_dim/P_sf"/>
</dbReference>
<dbReference type="CDD" id="cd16922">
    <property type="entry name" value="HATPase_EvgS-ArcB-TorS-like"/>
    <property type="match status" value="1"/>
</dbReference>
<dbReference type="Gene3D" id="3.30.450.20">
    <property type="entry name" value="PAS domain"/>
    <property type="match status" value="3"/>
</dbReference>
<keyword evidence="17" id="KW-1185">Reference proteome</keyword>
<keyword evidence="7" id="KW-0902">Two-component regulatory system</keyword>
<evidence type="ECO:0000256" key="1">
    <source>
        <dbReference type="ARBA" id="ARBA00000085"/>
    </source>
</evidence>
<comment type="caution">
    <text evidence="16">The sequence shown here is derived from an EMBL/GenBank/DDBJ whole genome shotgun (WGS) entry which is preliminary data.</text>
</comment>
<dbReference type="Pfam" id="PF02518">
    <property type="entry name" value="HATPase_c"/>
    <property type="match status" value="1"/>
</dbReference>
<dbReference type="SMART" id="SM00448">
    <property type="entry name" value="REC"/>
    <property type="match status" value="1"/>
</dbReference>
<feature type="domain" description="PAC" evidence="15">
    <location>
        <begin position="214"/>
        <end position="266"/>
    </location>
</feature>
<dbReference type="Gene3D" id="1.10.287.130">
    <property type="match status" value="1"/>
</dbReference>
<evidence type="ECO:0000259" key="13">
    <source>
        <dbReference type="PROSITE" id="PS50110"/>
    </source>
</evidence>
<dbReference type="PRINTS" id="PR00344">
    <property type="entry name" value="BCTRLSENSOR"/>
</dbReference>
<accession>A0AAP5M7A1</accession>
<feature type="domain" description="Phytochrome chromophore attachment site" evidence="11">
    <location>
        <begin position="286"/>
        <end position="422"/>
    </location>
</feature>
<dbReference type="PROSITE" id="PS50110">
    <property type="entry name" value="RESPONSE_REGULATORY"/>
    <property type="match status" value="1"/>
</dbReference>
<dbReference type="InterPro" id="IPR036890">
    <property type="entry name" value="HATPase_C_sf"/>
</dbReference>
<dbReference type="InterPro" id="IPR029016">
    <property type="entry name" value="GAF-like_dom_sf"/>
</dbReference>
<dbReference type="SUPFAM" id="SSF52172">
    <property type="entry name" value="CheY-like"/>
    <property type="match status" value="1"/>
</dbReference>
<dbReference type="SUPFAM" id="SSF47384">
    <property type="entry name" value="Homodimeric domain of signal transducing histidine kinase"/>
    <property type="match status" value="1"/>
</dbReference>
<organism evidence="16 17">
    <name type="scientific">Aetokthonos hydrillicola Thurmond2011</name>
    <dbReference type="NCBI Taxonomy" id="2712845"/>
    <lineage>
        <taxon>Bacteria</taxon>
        <taxon>Bacillati</taxon>
        <taxon>Cyanobacteriota</taxon>
        <taxon>Cyanophyceae</taxon>
        <taxon>Nostocales</taxon>
        <taxon>Hapalosiphonaceae</taxon>
        <taxon>Aetokthonos</taxon>
    </lineage>
</organism>
<evidence type="ECO:0000256" key="10">
    <source>
        <dbReference type="SAM" id="Coils"/>
    </source>
</evidence>
<dbReference type="Pfam" id="PF00072">
    <property type="entry name" value="Response_reg"/>
    <property type="match status" value="1"/>
</dbReference>
<dbReference type="InterPro" id="IPR003594">
    <property type="entry name" value="HATPase_dom"/>
</dbReference>
<keyword evidence="10" id="KW-0175">Coiled coil</keyword>
<evidence type="ECO:0000256" key="9">
    <source>
        <dbReference type="PROSITE-ProRule" id="PRU00169"/>
    </source>
</evidence>
<dbReference type="PROSITE" id="PS50113">
    <property type="entry name" value="PAC"/>
    <property type="match status" value="3"/>
</dbReference>
<sequence>MTKKQYTIVLVDDSPEDRETYRRYLCQNKQYKYTILEAEFGEEGLELCKLSNPDAVFLDYLLPDFNGLEFLAELREQMNENYPAVIMMTGQGDEMIAVQAIRSGAQDYLVKGRLTADSIRLALESAIEKAQLRARLEQSEERLKLALEAAKMGTWEWKIPSNTIVWSNLVSSIFGRSPDLYLSTYEAFVDAVHPEDCNYITQSIARALEEGTEYEVEFRTIWADGSVHWVGGKGKVYYDKTGQPLRMLGTVMDITKSKQAEIARQQQIQREKLVLQIAQRIRKSLDLEEILNITVHEVRQFLQSDRVLIFRFNPNWEGTVVVESTKPNVSSILSTNIYDPCFTQTWIEPYRNGRILAIEDIHTANLTQCHVDLLSRFEVKANLVVPILQGEHLWGLLLAHQCSAPRQWQQWEKDLLSSLTTQMGIAIQQSTLFEQAQIELVQRKEAESTLRYTFGKLNFLIENSPLAVIEWDDEFRICRWSSESERIFGWTSEEVIGKKFDDWQFVLREDLEAVVATLNPLIKGLEQRNISSNRNYKKDGSVVFCEWYNSVLVDESGKMISILSLVLDVTERKRVEAALKESEALFRHMADSSPVMLWLSDVNKQYYYFNKPWLDFTGRTMEEEIGNGWTDRVHPDDFVYCFETYTQAFDARQEFRMEYRLQRHDGEYHWLLDIGIPRFTAVGDFLGYIGSCIDISDRKQVEIERTQLLQREQAARMEAEAANRIKNEFLTVLSHELRTPLNPILGWTKILQHSKLDAAKTATALATIERNAKLQAQLIEDLLDVSQILQGNLTLNVSLVNLETTIIGALETVRLAAQAKSIQIQSVFELQPCNIIGDPSRLQQILWNLLSNSVKFTPSGGRVEVRLERIDGYAQITVSDTGQGISAEFLPYVFDYFRQADSTTTRAFGGLGLGLAIVRQLVELHGGMISAQSLGKGQGSTFTLKLPLLQDEELVND</sequence>
<dbReference type="SMART" id="SM00388">
    <property type="entry name" value="HisKA"/>
    <property type="match status" value="1"/>
</dbReference>
<reference evidence="17" key="1">
    <citation type="journal article" date="2021" name="Science">
        <title>Hunting the eagle killer: A cyanobacterial neurotoxin causes vacuolar myelinopathy.</title>
        <authorList>
            <person name="Breinlinger S."/>
            <person name="Phillips T.J."/>
            <person name="Haram B.N."/>
            <person name="Mares J."/>
            <person name="Martinez Yerena J.A."/>
            <person name="Hrouzek P."/>
            <person name="Sobotka R."/>
            <person name="Henderson W.M."/>
            <person name="Schmieder P."/>
            <person name="Williams S.M."/>
            <person name="Lauderdale J.D."/>
            <person name="Wilde H.D."/>
            <person name="Gerrin W."/>
            <person name="Kust A."/>
            <person name="Washington J.W."/>
            <person name="Wagner C."/>
            <person name="Geier B."/>
            <person name="Liebeke M."/>
            <person name="Enke H."/>
            <person name="Niedermeyer T.H.J."/>
            <person name="Wilde S.B."/>
        </authorList>
    </citation>
    <scope>NUCLEOTIDE SEQUENCE [LARGE SCALE GENOMIC DNA]</scope>
    <source>
        <strain evidence="17">Thurmond2011</strain>
    </source>
</reference>
<dbReference type="NCBIfam" id="TIGR00229">
    <property type="entry name" value="sensory_box"/>
    <property type="match status" value="3"/>
</dbReference>
<dbReference type="SUPFAM" id="SSF55781">
    <property type="entry name" value="GAF domain-like"/>
    <property type="match status" value="1"/>
</dbReference>
<evidence type="ECO:0000256" key="4">
    <source>
        <dbReference type="ARBA" id="ARBA00022553"/>
    </source>
</evidence>
<feature type="domain" description="PAC" evidence="15">
    <location>
        <begin position="523"/>
        <end position="581"/>
    </location>
</feature>
<comment type="similarity">
    <text evidence="2">In the N-terminal section; belongs to the phytochrome family.</text>
</comment>
<dbReference type="Pfam" id="PF08448">
    <property type="entry name" value="PAS_4"/>
    <property type="match status" value="1"/>
</dbReference>
<dbReference type="InterPro" id="IPR052162">
    <property type="entry name" value="Sensor_kinase/Photoreceptor"/>
</dbReference>
<keyword evidence="5" id="KW-0808">Transferase</keyword>
<dbReference type="InterPro" id="IPR003018">
    <property type="entry name" value="GAF"/>
</dbReference>
<feature type="domain" description="PAS" evidence="14">
    <location>
        <begin position="453"/>
        <end position="525"/>
    </location>
</feature>
<dbReference type="Pfam" id="PF08447">
    <property type="entry name" value="PAS_3"/>
    <property type="match status" value="2"/>
</dbReference>
<dbReference type="FunFam" id="3.30.450.20:FF:000099">
    <property type="entry name" value="Sensory box sensor histidine kinase"/>
    <property type="match status" value="1"/>
</dbReference>
<feature type="modified residue" description="4-aspartylphosphate" evidence="9">
    <location>
        <position position="59"/>
    </location>
</feature>
<keyword evidence="6" id="KW-0418">Kinase</keyword>
<dbReference type="Proteomes" id="UP000667802">
    <property type="component" value="Unassembled WGS sequence"/>
</dbReference>
<dbReference type="PANTHER" id="PTHR43304">
    <property type="entry name" value="PHYTOCHROME-LIKE PROTEIN CPH1"/>
    <property type="match status" value="1"/>
</dbReference>
<dbReference type="SMART" id="SM00086">
    <property type="entry name" value="PAC"/>
    <property type="match status" value="3"/>
</dbReference>
<dbReference type="InterPro" id="IPR004358">
    <property type="entry name" value="Sig_transdc_His_kin-like_C"/>
</dbReference>
<evidence type="ECO:0000259" key="14">
    <source>
        <dbReference type="PROSITE" id="PS50112"/>
    </source>
</evidence>
<evidence type="ECO:0000256" key="2">
    <source>
        <dbReference type="ARBA" id="ARBA00006402"/>
    </source>
</evidence>
<dbReference type="SMART" id="SM00387">
    <property type="entry name" value="HATPase_c"/>
    <property type="match status" value="1"/>
</dbReference>
<dbReference type="Gene3D" id="2.10.70.100">
    <property type="match status" value="1"/>
</dbReference>
<evidence type="ECO:0000313" key="16">
    <source>
        <dbReference type="EMBL" id="MDR9894905.1"/>
    </source>
</evidence>
<dbReference type="SMART" id="SM00091">
    <property type="entry name" value="PAS"/>
    <property type="match status" value="3"/>
</dbReference>
<dbReference type="CDD" id="cd00156">
    <property type="entry name" value="REC"/>
    <property type="match status" value="1"/>
</dbReference>
<dbReference type="GO" id="GO:0000155">
    <property type="term" value="F:phosphorelay sensor kinase activity"/>
    <property type="evidence" value="ECO:0007669"/>
    <property type="project" value="InterPro"/>
</dbReference>
<dbReference type="PROSITE" id="PS50112">
    <property type="entry name" value="PAS"/>
    <property type="match status" value="3"/>
</dbReference>